<protein>
    <recommendedName>
        <fullName evidence="2">Inner membrane protein YgaP-like transmembrane domain-containing protein</fullName>
    </recommendedName>
</protein>
<name>A0A2T1AAT2_TRISK</name>
<evidence type="ECO:0000256" key="1">
    <source>
        <dbReference type="SAM" id="Phobius"/>
    </source>
</evidence>
<dbReference type="RefSeq" id="WP_106164867.1">
    <property type="nucleotide sequence ID" value="NZ_JAGDDX010000008.1"/>
</dbReference>
<feature type="transmembrane region" description="Helical" evidence="1">
    <location>
        <begin position="12"/>
        <end position="32"/>
    </location>
</feature>
<dbReference type="Pfam" id="PF11127">
    <property type="entry name" value="YgaP-like_TM"/>
    <property type="match status" value="1"/>
</dbReference>
<keyword evidence="1" id="KW-1133">Transmembrane helix</keyword>
<dbReference type="OrthoDB" id="9804804at2"/>
<evidence type="ECO:0000313" key="4">
    <source>
        <dbReference type="Proteomes" id="UP000237718"/>
    </source>
</evidence>
<keyword evidence="1" id="KW-0472">Membrane</keyword>
<evidence type="ECO:0000259" key="2">
    <source>
        <dbReference type="Pfam" id="PF11127"/>
    </source>
</evidence>
<dbReference type="AlphaFoldDB" id="A0A2T1AAT2"/>
<dbReference type="EMBL" id="PVUF01000013">
    <property type="protein sequence ID" value="PRZ45706.1"/>
    <property type="molecule type" value="Genomic_DNA"/>
</dbReference>
<keyword evidence="1" id="KW-0812">Transmembrane</keyword>
<dbReference type="Proteomes" id="UP000237718">
    <property type="component" value="Unassembled WGS sequence"/>
</dbReference>
<feature type="domain" description="Inner membrane protein YgaP-like transmembrane" evidence="2">
    <location>
        <begin position="1"/>
        <end position="69"/>
    </location>
</feature>
<evidence type="ECO:0000313" key="3">
    <source>
        <dbReference type="EMBL" id="PRZ45706.1"/>
    </source>
</evidence>
<proteinExistence type="predicted"/>
<feature type="transmembrane region" description="Helical" evidence="1">
    <location>
        <begin position="44"/>
        <end position="65"/>
    </location>
</feature>
<dbReference type="InterPro" id="IPR021309">
    <property type="entry name" value="YgaP-like_TM"/>
</dbReference>
<gene>
    <name evidence="3" type="ORF">CLV89_1133</name>
</gene>
<sequence>MSTNVGTFDRILRAILGVALLYLAFFSGLPAFDAGLSKIATAGVGGVMLIVAALRMCPLYSIFGLRTCRVC</sequence>
<accession>A0A2T1AAT2</accession>
<comment type="caution">
    <text evidence="3">The sequence shown here is derived from an EMBL/GenBank/DDBJ whole genome shotgun (WGS) entry which is preliminary data.</text>
</comment>
<organism evidence="3 4">
    <name type="scientific">Tritonibacter scottomollicae</name>
    <name type="common">Epibacterium scottomollicae</name>
    <dbReference type="NCBI Taxonomy" id="483013"/>
    <lineage>
        <taxon>Bacteria</taxon>
        <taxon>Pseudomonadati</taxon>
        <taxon>Pseudomonadota</taxon>
        <taxon>Alphaproteobacteria</taxon>
        <taxon>Rhodobacterales</taxon>
        <taxon>Paracoccaceae</taxon>
        <taxon>Tritonibacter</taxon>
    </lineage>
</organism>
<reference evidence="3 4" key="1">
    <citation type="submission" date="2018-03" db="EMBL/GenBank/DDBJ databases">
        <title>Genomic Encyclopedia of Archaeal and Bacterial Type Strains, Phase II (KMG-II): from individual species to whole genera.</title>
        <authorList>
            <person name="Goeker M."/>
        </authorList>
    </citation>
    <scope>NUCLEOTIDE SEQUENCE [LARGE SCALE GENOMIC DNA]</scope>
    <source>
        <strain evidence="3 4">DSM 25328</strain>
    </source>
</reference>